<comment type="caution">
    <text evidence="5">The sequence shown here is derived from an EMBL/GenBank/DDBJ whole genome shotgun (WGS) entry which is preliminary data.</text>
</comment>
<feature type="domain" description="Phospholipid/glycerol acyltransferase" evidence="4">
    <location>
        <begin position="60"/>
        <end position="172"/>
    </location>
</feature>
<proteinExistence type="predicted"/>
<reference evidence="5" key="1">
    <citation type="journal article" date="2015" name="Nature">
        <title>Complex archaea that bridge the gap between prokaryotes and eukaryotes.</title>
        <authorList>
            <person name="Spang A."/>
            <person name="Saw J.H."/>
            <person name="Jorgensen S.L."/>
            <person name="Zaremba-Niedzwiedzka K."/>
            <person name="Martijn J."/>
            <person name="Lind A.E."/>
            <person name="van Eijk R."/>
            <person name="Schleper C."/>
            <person name="Guy L."/>
            <person name="Ettema T.J."/>
        </authorList>
    </citation>
    <scope>NUCLEOTIDE SEQUENCE</scope>
</reference>
<name>A0A0F9TKW3_9ZZZZ</name>
<gene>
    <name evidence="5" type="ORF">LCGC14_0335330</name>
</gene>
<dbReference type="PANTHER" id="PTHR10434">
    <property type="entry name" value="1-ACYL-SN-GLYCEROL-3-PHOSPHATE ACYLTRANSFERASE"/>
    <property type="match status" value="1"/>
</dbReference>
<dbReference type="Pfam" id="PF01553">
    <property type="entry name" value="Acyltransferase"/>
    <property type="match status" value="1"/>
</dbReference>
<evidence type="ECO:0000256" key="1">
    <source>
        <dbReference type="ARBA" id="ARBA00022679"/>
    </source>
</evidence>
<evidence type="ECO:0000313" key="5">
    <source>
        <dbReference type="EMBL" id="KKN79904.1"/>
    </source>
</evidence>
<dbReference type="SMART" id="SM00563">
    <property type="entry name" value="PlsC"/>
    <property type="match status" value="1"/>
</dbReference>
<keyword evidence="2" id="KW-0012">Acyltransferase</keyword>
<sequence length="248" mass="28424">MPMTLSSYPNADLHRLKLSFDVRPLSIWYRMAQRLVQVMMCLFWRVRVFNRRYEPSEGGVLYICNHQSFLDPMLAAFALMRPASFMARASLFRTKPMKWLIESLNAFPVRRQGSDNAALKEAVRRLKAGRTLVVFPEGTRTRDGRIGKFLPGVAMLAQRAATWTVPVIIDGAFECWPRSQKIPSMGSVVVQYDRPISQEQARNMTSQEFIDTVRQRLIVLQGSVRRRAGHSPLHYDGSPAPQRANRKD</sequence>
<dbReference type="GO" id="GO:0006654">
    <property type="term" value="P:phosphatidic acid biosynthetic process"/>
    <property type="evidence" value="ECO:0007669"/>
    <property type="project" value="TreeGrafter"/>
</dbReference>
<feature type="region of interest" description="Disordered" evidence="3">
    <location>
        <begin position="229"/>
        <end position="248"/>
    </location>
</feature>
<dbReference type="GO" id="GO:0003841">
    <property type="term" value="F:1-acylglycerol-3-phosphate O-acyltransferase activity"/>
    <property type="evidence" value="ECO:0007669"/>
    <property type="project" value="TreeGrafter"/>
</dbReference>
<evidence type="ECO:0000259" key="4">
    <source>
        <dbReference type="SMART" id="SM00563"/>
    </source>
</evidence>
<evidence type="ECO:0000256" key="2">
    <source>
        <dbReference type="ARBA" id="ARBA00023315"/>
    </source>
</evidence>
<protein>
    <recommendedName>
        <fullName evidence="4">Phospholipid/glycerol acyltransferase domain-containing protein</fullName>
    </recommendedName>
</protein>
<dbReference type="InterPro" id="IPR002123">
    <property type="entry name" value="Plipid/glycerol_acylTrfase"/>
</dbReference>
<dbReference type="AlphaFoldDB" id="A0A0F9TKW3"/>
<dbReference type="CDD" id="cd07989">
    <property type="entry name" value="LPLAT_AGPAT-like"/>
    <property type="match status" value="1"/>
</dbReference>
<accession>A0A0F9TKW3</accession>
<keyword evidence="1" id="KW-0808">Transferase</keyword>
<dbReference type="SUPFAM" id="SSF69593">
    <property type="entry name" value="Glycerol-3-phosphate (1)-acyltransferase"/>
    <property type="match status" value="1"/>
</dbReference>
<evidence type="ECO:0000256" key="3">
    <source>
        <dbReference type="SAM" id="MobiDB-lite"/>
    </source>
</evidence>
<organism evidence="5">
    <name type="scientific">marine sediment metagenome</name>
    <dbReference type="NCBI Taxonomy" id="412755"/>
    <lineage>
        <taxon>unclassified sequences</taxon>
        <taxon>metagenomes</taxon>
        <taxon>ecological metagenomes</taxon>
    </lineage>
</organism>
<dbReference type="PANTHER" id="PTHR10434:SF11">
    <property type="entry name" value="1-ACYL-SN-GLYCEROL-3-PHOSPHATE ACYLTRANSFERASE"/>
    <property type="match status" value="1"/>
</dbReference>
<dbReference type="EMBL" id="LAZR01000240">
    <property type="protein sequence ID" value="KKN79904.1"/>
    <property type="molecule type" value="Genomic_DNA"/>
</dbReference>